<reference evidence="1 2" key="1">
    <citation type="submission" date="2024-04" db="EMBL/GenBank/DDBJ databases">
        <authorList>
            <person name="Fracassetti M."/>
        </authorList>
    </citation>
    <scope>NUCLEOTIDE SEQUENCE [LARGE SCALE GENOMIC DNA]</scope>
</reference>
<accession>A0AAV2F331</accession>
<evidence type="ECO:0000313" key="1">
    <source>
        <dbReference type="EMBL" id="CAL1392636.1"/>
    </source>
</evidence>
<proteinExistence type="predicted"/>
<dbReference type="AlphaFoldDB" id="A0AAV2F331"/>
<keyword evidence="2" id="KW-1185">Reference proteome</keyword>
<protein>
    <submittedName>
        <fullName evidence="1">Uncharacterized protein</fullName>
    </submittedName>
</protein>
<organism evidence="1 2">
    <name type="scientific">Linum trigynum</name>
    <dbReference type="NCBI Taxonomy" id="586398"/>
    <lineage>
        <taxon>Eukaryota</taxon>
        <taxon>Viridiplantae</taxon>
        <taxon>Streptophyta</taxon>
        <taxon>Embryophyta</taxon>
        <taxon>Tracheophyta</taxon>
        <taxon>Spermatophyta</taxon>
        <taxon>Magnoliopsida</taxon>
        <taxon>eudicotyledons</taxon>
        <taxon>Gunneridae</taxon>
        <taxon>Pentapetalae</taxon>
        <taxon>rosids</taxon>
        <taxon>fabids</taxon>
        <taxon>Malpighiales</taxon>
        <taxon>Linaceae</taxon>
        <taxon>Linum</taxon>
    </lineage>
</organism>
<name>A0AAV2F331_9ROSI</name>
<gene>
    <name evidence="1" type="ORF">LTRI10_LOCUS33266</name>
</gene>
<evidence type="ECO:0000313" key="2">
    <source>
        <dbReference type="Proteomes" id="UP001497516"/>
    </source>
</evidence>
<dbReference type="EMBL" id="OZ034819">
    <property type="protein sequence ID" value="CAL1392636.1"/>
    <property type="molecule type" value="Genomic_DNA"/>
</dbReference>
<dbReference type="Proteomes" id="UP001497516">
    <property type="component" value="Chromosome 6"/>
</dbReference>
<sequence length="69" mass="7315">MVMAPRIVAPLSIDGDGGDGDDDKDLGIRDSVAMVMAPCSRFVPLSAFCLVVFAQPPSPSCRRVFCSIL</sequence>